<dbReference type="InterPro" id="IPR047565">
    <property type="entry name" value="Alpha-macroglob_thiol-ester_cl"/>
</dbReference>
<dbReference type="SMART" id="SM01359">
    <property type="entry name" value="A2M_N_2"/>
    <property type="match status" value="1"/>
</dbReference>
<dbReference type="InterPro" id="IPR008930">
    <property type="entry name" value="Terpenoid_cyclase/PrenylTrfase"/>
</dbReference>
<dbReference type="Pfam" id="PF21765">
    <property type="entry name" value="CUB_A2MG"/>
    <property type="match status" value="1"/>
</dbReference>
<dbReference type="Pfam" id="PF17962">
    <property type="entry name" value="bMG6"/>
    <property type="match status" value="1"/>
</dbReference>
<comment type="similarity">
    <text evidence="1">Belongs to the protease inhibitor I39 (alpha-2-macroglobulin) family. Bacterial alpha-2-macroglobulin subfamily.</text>
</comment>
<dbReference type="InterPro" id="IPR021868">
    <property type="entry name" value="Alpha_2_Macroglob_MG3"/>
</dbReference>
<dbReference type="Pfam" id="PF17973">
    <property type="entry name" value="bMG10"/>
    <property type="match status" value="1"/>
</dbReference>
<dbReference type="InterPro" id="IPR011625">
    <property type="entry name" value="A2M_N_BRD"/>
</dbReference>
<dbReference type="Pfam" id="PF17970">
    <property type="entry name" value="bMG1"/>
    <property type="match status" value="1"/>
</dbReference>
<evidence type="ECO:0000313" key="7">
    <source>
        <dbReference type="EMBL" id="CAX60913.1"/>
    </source>
</evidence>
<dbReference type="Gene3D" id="1.50.10.20">
    <property type="match status" value="1"/>
</dbReference>
<name>D8MVQ6_ERWBE</name>
<dbReference type="PANTHER" id="PTHR40094:SF1">
    <property type="entry name" value="UBIQUITIN DOMAIN-CONTAINING PROTEIN"/>
    <property type="match status" value="1"/>
</dbReference>
<proteinExistence type="inferred from homology"/>
<dbReference type="InterPro" id="IPR041203">
    <property type="entry name" value="Bact_A2M_MG5"/>
</dbReference>
<dbReference type="PANTHER" id="PTHR40094">
    <property type="entry name" value="ALPHA-2-MACROGLOBULIN HOMOLOG"/>
    <property type="match status" value="1"/>
</dbReference>
<dbReference type="InterPro" id="IPR002890">
    <property type="entry name" value="MG2"/>
</dbReference>
<dbReference type="Pfam" id="PF07678">
    <property type="entry name" value="TED_complement"/>
    <property type="match status" value="1"/>
</dbReference>
<dbReference type="HOGENOM" id="CLU_000965_1_0_6"/>
<dbReference type="SMART" id="SM01419">
    <property type="entry name" value="Thiol-ester_cl"/>
    <property type="match status" value="1"/>
</dbReference>
<dbReference type="MEROPS" id="I39.008"/>
<dbReference type="Pfam" id="PF01835">
    <property type="entry name" value="MG2"/>
    <property type="match status" value="1"/>
</dbReference>
<evidence type="ECO:0000256" key="3">
    <source>
        <dbReference type="PIRNR" id="PIRNR038980"/>
    </source>
</evidence>
<dbReference type="InterPro" id="IPR051802">
    <property type="entry name" value="YfhM-like"/>
</dbReference>
<feature type="domain" description="Alpha-2-macroglobulin bait region" evidence="5">
    <location>
        <begin position="758"/>
        <end position="906"/>
    </location>
</feature>
<dbReference type="CDD" id="cd02891">
    <property type="entry name" value="A2M_like"/>
    <property type="match status" value="1"/>
</dbReference>
<dbReference type="Pfam" id="PF07703">
    <property type="entry name" value="A2M_BRD"/>
    <property type="match status" value="1"/>
</dbReference>
<feature type="domain" description="Alpha-2-macroglobulin" evidence="6">
    <location>
        <begin position="971"/>
        <end position="1060"/>
    </location>
</feature>
<evidence type="ECO:0000313" key="8">
    <source>
        <dbReference type="Proteomes" id="UP000008793"/>
    </source>
</evidence>
<dbReference type="GO" id="GO:0005615">
    <property type="term" value="C:extracellular space"/>
    <property type="evidence" value="ECO:0007669"/>
    <property type="project" value="InterPro"/>
</dbReference>
<gene>
    <name evidence="7" type="ordered locus">EbC_33820</name>
</gene>
<keyword evidence="2" id="KW-0732">Signal</keyword>
<dbReference type="InterPro" id="IPR049120">
    <property type="entry name" value="A2M_bMG2"/>
</dbReference>
<evidence type="ECO:0000256" key="2">
    <source>
        <dbReference type="ARBA" id="ARBA00022729"/>
    </source>
</evidence>
<dbReference type="GeneID" id="90513338"/>
<protein>
    <recommendedName>
        <fullName evidence="3">Alpha-2-macroglobulin</fullName>
    </recommendedName>
</protein>
<dbReference type="RefSeq" id="WP_013203398.1">
    <property type="nucleotide sequence ID" value="NC_014306.1"/>
</dbReference>
<dbReference type="Pfam" id="PF17972">
    <property type="entry name" value="bMG5"/>
    <property type="match status" value="1"/>
</dbReference>
<dbReference type="PROSITE" id="PS51257">
    <property type="entry name" value="PROKAR_LIPOPROTEIN"/>
    <property type="match status" value="1"/>
</dbReference>
<evidence type="ECO:0000259" key="6">
    <source>
        <dbReference type="SMART" id="SM01360"/>
    </source>
</evidence>
<dbReference type="Pfam" id="PF11974">
    <property type="entry name" value="bMG3"/>
    <property type="match status" value="1"/>
</dbReference>
<dbReference type="KEGG" id="ebi:EbC_33820"/>
<feature type="region of interest" description="Disordered" evidence="4">
    <location>
        <begin position="25"/>
        <end position="56"/>
    </location>
</feature>
<evidence type="ECO:0000256" key="1">
    <source>
        <dbReference type="ARBA" id="ARBA00010556"/>
    </source>
</evidence>
<accession>D8MVQ6</accession>
<keyword evidence="3" id="KW-1003">Cell membrane</keyword>
<keyword evidence="3" id="KW-0646">Protease inhibitor</keyword>
<dbReference type="GO" id="GO:0004866">
    <property type="term" value="F:endopeptidase inhibitor activity"/>
    <property type="evidence" value="ECO:0007669"/>
    <property type="project" value="UniProtKB-UniRule"/>
</dbReference>
<dbReference type="STRING" id="634500.EbC_33820"/>
<dbReference type="InterPro" id="IPR011626">
    <property type="entry name" value="Alpha-macroglobulin_TED"/>
</dbReference>
<dbReference type="SUPFAM" id="SSF48239">
    <property type="entry name" value="Terpenoid cyclases/Protein prenyltransferases"/>
    <property type="match status" value="1"/>
</dbReference>
<organism evidence="8">
    <name type="scientific">Erwinia billingiae (strain Eb661)</name>
    <dbReference type="NCBI Taxonomy" id="634500"/>
    <lineage>
        <taxon>Bacteria</taxon>
        <taxon>Pseudomonadati</taxon>
        <taxon>Pseudomonadota</taxon>
        <taxon>Gammaproteobacteria</taxon>
        <taxon>Enterobacterales</taxon>
        <taxon>Erwiniaceae</taxon>
        <taxon>Erwinia</taxon>
    </lineage>
</organism>
<sequence length="1654" mass="181016">MNVKRNGLYVAAFLSLLLLGGCDQKEETSSTPASQSASDKAPASKPPLLSDAQRAAEAKRDAGKSLTLIDASEVQLDGASTLVLTFSIPLDDRQNYASQLHLIDTKTGAVEGGWELSPSRKELRFRHLEPARELTVSVDSGIKAANGAVLEQAFQQKIATRDVQPMVGFASRGSLLPTKVTQGLPVLALNINSIDVDFFRVKPASLPSFLASWQYGTTLSSWQSQDVLTKADLVYTGRFDFNPQRNTREKMLLPLSNIDALKQPGVYLAVMKQAGSYNYSNPATLFTLSDIGLSLHQFPQTLALFSQSLESGAALPGTQLSLLDEKGQVLAEATADAQGHAEFARFPKAKIVLAKLGEQTTLLDLTRPALDLAEFAVAGPEGYDKQIFIFGPRDLYRPGETVVINALMRDADGQPLAPQPVTLEVVKPDGEVARTLVWLPENGLYQYRFTLPESATTGKWSFRLNTGDNRKRSWAFNVEDFMPERMALTLKSSPLPQSMEEDAAFQVNGRYLYGAPAAGNTLQGQLFLRPLRDAVASLPGYQFGDINESDLKRTLDEVDLKLDAEGNSSVVAESSWKQVHSPLTVILQASLLEAGGRPVTRRASQAIWPAEILPGIRPLFGNKDVYDYRSDSYHSQPMVEEGSTAAFDLVYANSRGKKLAAQDLNVRLIHERRDYYWSFSDSEGWQSRFDQKDLVEDEHNVTIAADGSTRVEYPVDWGSYRLEVRDPENNVLSSVRFWAGYSWQDNTDGSGALRPDQVKLKLDKPAYKPGEKARVHVESPAAGKGYLMVESSNGPLWWQEITVPAGGMDVDVPVDNAWKRHDLYLSALVIRPGDKTQGSTPKRAVGLLHLPLAQENRRLSLSLDAAEKIRPQQTLKVKVKAGVSQGPVPQKITVLLSAVDSGVLSITDYKTPDPWEAFFGRKRYNADQYDVYGQLIEGSGRLAALRFGGDGDDEDPLTRGGQKPVTHVNIVAQQLQAVTLDANGEGTLELAIPEFNGELRVMAQAWSDSDFGSAEKKVVVAAPLVSELATPRFMAGGDRARLAMDLTNLTPQPQTLQIAFSAGGLLKLDDPQTQSVILKAGERKTLFLPVTASAGFGDGDVSTEITGLSLPGEAFKPMKQQWKIGVRPAYPGVTRSFSSVLHAGEPWALPADALSGLATETLQGQLVLSNKPPLNIARYIAELYAYPYGCLEQTTSGLYPSLFTNQLQLKALGIKTSTDEARRASIDLGIDRLAGMQRANGGFGLWSKESPEEFWLTAYVTDFLVRANEMGYGVEKSVIENADQRLLRYLQDPTQIEVYYSQDSFASRFSVQAYAALVLARQQKAPLGALRALFDKQGQAKTGLSLVQLGVALKLMGDRPRSEQALNLGLATQRSQKESWLGDYGSDIRDQAMIYVLLSENKLLPQAQDSLLLTLTQNLNGKRWLSTQENNALFLVGRALTDASGSAWQATLNGSSLNGKGPVTTPLNFPELAEGVQLQNDSADAIYSRLDVVGYPTAKPAPFNSVLNVTRRYLDLQGKEISLENLKSGDLLLVSLKVWADRRVPDALVVDLLPAGLELENQNLANSSASLQESAADVQELMGDMQQANIKHIEFRDDRFVAAVDVDGYRPVTLLYLARAVTPGQYLMPPPQVESMYVPQWRALGTTPDSLTIH</sequence>
<evidence type="ECO:0000256" key="4">
    <source>
        <dbReference type="SAM" id="MobiDB-lite"/>
    </source>
</evidence>
<dbReference type="InterPro" id="IPR026284">
    <property type="entry name" value="A2MG_proteobact"/>
</dbReference>
<dbReference type="InterPro" id="IPR040639">
    <property type="entry name" value="A2MG_MG1"/>
</dbReference>
<dbReference type="SMART" id="SM01360">
    <property type="entry name" value="A2M"/>
    <property type="match status" value="1"/>
</dbReference>
<dbReference type="EMBL" id="FP236843">
    <property type="protein sequence ID" value="CAX60913.1"/>
    <property type="molecule type" value="Genomic_DNA"/>
</dbReference>
<dbReference type="Pfam" id="PF21142">
    <property type="entry name" value="A2M_bMG2"/>
    <property type="match status" value="1"/>
</dbReference>
<dbReference type="InterPro" id="IPR001599">
    <property type="entry name" value="Macroglobln_a2"/>
</dbReference>
<evidence type="ECO:0000259" key="5">
    <source>
        <dbReference type="SMART" id="SM01359"/>
    </source>
</evidence>
<keyword evidence="8" id="KW-1185">Reference proteome</keyword>
<dbReference type="PIRSF" id="PIRSF038980">
    <property type="entry name" value="A2M_bac"/>
    <property type="match status" value="1"/>
</dbReference>
<feature type="compositionally biased region" description="Polar residues" evidence="4">
    <location>
        <begin position="29"/>
        <end position="38"/>
    </location>
</feature>
<reference evidence="7 8" key="1">
    <citation type="journal article" date="2010" name="BMC Genomics">
        <title>Genome comparison of the epiphytic bacteria Erwinia billingiae and E. tasmaniensis with the pear pathogen E. pyrifoliae.</title>
        <authorList>
            <person name="Kube M."/>
            <person name="Migdoll A.M."/>
            <person name="Gehring I."/>
            <person name="Heitmann K."/>
            <person name="Mayer Y."/>
            <person name="Kuhl H."/>
            <person name="Knaust F."/>
            <person name="Geider K."/>
            <person name="Reinhardt R."/>
        </authorList>
    </citation>
    <scope>NUCLEOTIDE SEQUENCE [LARGE SCALE GENOMIC DNA]</scope>
    <source>
        <strain evidence="7 8">Eb661</strain>
    </source>
</reference>
<dbReference type="Gene3D" id="2.60.40.1930">
    <property type="match status" value="1"/>
</dbReference>
<keyword evidence="3" id="KW-0472">Membrane</keyword>
<comment type="function">
    <text evidence="3">Protects the bacterial cell from host peptidases.</text>
</comment>
<dbReference type="Pfam" id="PF00207">
    <property type="entry name" value="A2M"/>
    <property type="match status" value="1"/>
</dbReference>
<dbReference type="InterPro" id="IPR049122">
    <property type="entry name" value="A2MG_CUB"/>
</dbReference>
<dbReference type="Proteomes" id="UP000008793">
    <property type="component" value="Chromosome"/>
</dbReference>
<dbReference type="eggNOG" id="COG2373">
    <property type="taxonomic scope" value="Bacteria"/>
</dbReference>
<dbReference type="InterPro" id="IPR041246">
    <property type="entry name" value="Bact_MG10"/>
</dbReference>
<dbReference type="InterPro" id="IPR041462">
    <property type="entry name" value="Bact_A2M_MG6"/>
</dbReference>